<proteinExistence type="predicted"/>
<dbReference type="EMBL" id="CAXIEN010000099">
    <property type="protein sequence ID" value="CAL1277182.1"/>
    <property type="molecule type" value="Genomic_DNA"/>
</dbReference>
<evidence type="ECO:0000313" key="2">
    <source>
        <dbReference type="Proteomes" id="UP001497382"/>
    </source>
</evidence>
<organism evidence="1 2">
    <name type="scientific">Larinioides sclopetarius</name>
    <dbReference type="NCBI Taxonomy" id="280406"/>
    <lineage>
        <taxon>Eukaryota</taxon>
        <taxon>Metazoa</taxon>
        <taxon>Ecdysozoa</taxon>
        <taxon>Arthropoda</taxon>
        <taxon>Chelicerata</taxon>
        <taxon>Arachnida</taxon>
        <taxon>Araneae</taxon>
        <taxon>Araneomorphae</taxon>
        <taxon>Entelegynae</taxon>
        <taxon>Araneoidea</taxon>
        <taxon>Araneidae</taxon>
        <taxon>Larinioides</taxon>
    </lineage>
</organism>
<name>A0AAV1ZZD6_9ARAC</name>
<sequence length="39" mass="4646">MRCEEANKLHLVLWFEFNTHPNHQCSSYLQVIKSVICAR</sequence>
<keyword evidence="2" id="KW-1185">Reference proteome</keyword>
<comment type="caution">
    <text evidence="1">The sequence shown here is derived from an EMBL/GenBank/DDBJ whole genome shotgun (WGS) entry which is preliminary data.</text>
</comment>
<dbReference type="Proteomes" id="UP001497382">
    <property type="component" value="Unassembled WGS sequence"/>
</dbReference>
<accession>A0AAV1ZZD6</accession>
<feature type="non-terminal residue" evidence="1">
    <location>
        <position position="39"/>
    </location>
</feature>
<dbReference type="AlphaFoldDB" id="A0AAV1ZZD6"/>
<gene>
    <name evidence="1" type="ORF">LARSCL_LOCUS9070</name>
</gene>
<reference evidence="1 2" key="1">
    <citation type="submission" date="2024-04" db="EMBL/GenBank/DDBJ databases">
        <authorList>
            <person name="Rising A."/>
            <person name="Reimegard J."/>
            <person name="Sonavane S."/>
            <person name="Akerstrom W."/>
            <person name="Nylinder S."/>
            <person name="Hedman E."/>
            <person name="Kallberg Y."/>
        </authorList>
    </citation>
    <scope>NUCLEOTIDE SEQUENCE [LARGE SCALE GENOMIC DNA]</scope>
</reference>
<protein>
    <submittedName>
        <fullName evidence="1">Uncharacterized protein</fullName>
    </submittedName>
</protein>
<evidence type="ECO:0000313" key="1">
    <source>
        <dbReference type="EMBL" id="CAL1277182.1"/>
    </source>
</evidence>